<protein>
    <submittedName>
        <fullName evidence="2">Putative FBD domain-containing protein</fullName>
    </submittedName>
</protein>
<organism evidence="2 3">
    <name type="scientific">Medicago truncatula</name>
    <name type="common">Barrel medic</name>
    <name type="synonym">Medicago tribuloides</name>
    <dbReference type="NCBI Taxonomy" id="3880"/>
    <lineage>
        <taxon>Eukaryota</taxon>
        <taxon>Viridiplantae</taxon>
        <taxon>Streptophyta</taxon>
        <taxon>Embryophyta</taxon>
        <taxon>Tracheophyta</taxon>
        <taxon>Spermatophyta</taxon>
        <taxon>Magnoliopsida</taxon>
        <taxon>eudicotyledons</taxon>
        <taxon>Gunneridae</taxon>
        <taxon>Pentapetalae</taxon>
        <taxon>rosids</taxon>
        <taxon>fabids</taxon>
        <taxon>Fabales</taxon>
        <taxon>Fabaceae</taxon>
        <taxon>Papilionoideae</taxon>
        <taxon>50 kb inversion clade</taxon>
        <taxon>NPAAA clade</taxon>
        <taxon>Hologalegina</taxon>
        <taxon>IRL clade</taxon>
        <taxon>Trifolieae</taxon>
        <taxon>Medicago</taxon>
    </lineage>
</organism>
<comment type="caution">
    <text evidence="2">The sequence shown here is derived from an EMBL/GenBank/DDBJ whole genome shotgun (WGS) entry which is preliminary data.</text>
</comment>
<reference evidence="3" key="1">
    <citation type="journal article" date="2018" name="Nat. Plants">
        <title>Whole-genome landscape of Medicago truncatula symbiotic genes.</title>
        <authorList>
            <person name="Pecrix Y."/>
            <person name="Staton S.E."/>
            <person name="Sallet E."/>
            <person name="Lelandais-Briere C."/>
            <person name="Moreau S."/>
            <person name="Carrere S."/>
            <person name="Blein T."/>
            <person name="Jardinaud M.F."/>
            <person name="Latrasse D."/>
            <person name="Zouine M."/>
            <person name="Zahm M."/>
            <person name="Kreplak J."/>
            <person name="Mayjonade B."/>
            <person name="Satge C."/>
            <person name="Perez M."/>
            <person name="Cauet S."/>
            <person name="Marande W."/>
            <person name="Chantry-Darmon C."/>
            <person name="Lopez-Roques C."/>
            <person name="Bouchez O."/>
            <person name="Berard A."/>
            <person name="Debelle F."/>
            <person name="Munos S."/>
            <person name="Bendahmane A."/>
            <person name="Berges H."/>
            <person name="Niebel A."/>
            <person name="Buitink J."/>
            <person name="Frugier F."/>
            <person name="Benhamed M."/>
            <person name="Crespi M."/>
            <person name="Gouzy J."/>
            <person name="Gamas P."/>
        </authorList>
    </citation>
    <scope>NUCLEOTIDE SEQUENCE [LARGE SCALE GENOMIC DNA]</scope>
    <source>
        <strain evidence="3">cv. Jemalong A17</strain>
    </source>
</reference>
<dbReference type="Pfam" id="PF08387">
    <property type="entry name" value="FBD"/>
    <property type="match status" value="1"/>
</dbReference>
<gene>
    <name evidence="2" type="ORF">MtrunA17_Chr6g0461781</name>
</gene>
<dbReference type="AlphaFoldDB" id="A0A396HBW5"/>
<accession>A0A396HBW5</accession>
<name>A0A396HBW5_MEDTR</name>
<evidence type="ECO:0000313" key="3">
    <source>
        <dbReference type="Proteomes" id="UP000265566"/>
    </source>
</evidence>
<proteinExistence type="predicted"/>
<evidence type="ECO:0000313" key="2">
    <source>
        <dbReference type="EMBL" id="RHN50830.1"/>
    </source>
</evidence>
<sequence length="124" mass="14524">MELCTKEVSLRAIPLFPNLIWIKLLFPSYSYICWDGVVERLLHCPKLQILFIKKWRFTSLSEEWKYPILVLEWDSSNLRSCTILNFDGSENDLQFAKYILQKSGLLQDMTIGNTTTDMMVLPKS</sequence>
<feature type="domain" description="FBD" evidence="1">
    <location>
        <begin position="75"/>
        <end position="111"/>
    </location>
</feature>
<evidence type="ECO:0000259" key="1">
    <source>
        <dbReference type="Pfam" id="PF08387"/>
    </source>
</evidence>
<dbReference type="InterPro" id="IPR006566">
    <property type="entry name" value="FBD"/>
</dbReference>
<dbReference type="Proteomes" id="UP000265566">
    <property type="component" value="Chromosome 6"/>
</dbReference>
<dbReference type="EMBL" id="PSQE01000006">
    <property type="protein sequence ID" value="RHN50830.1"/>
    <property type="molecule type" value="Genomic_DNA"/>
</dbReference>
<dbReference type="Gramene" id="rna35166">
    <property type="protein sequence ID" value="RHN50830.1"/>
    <property type="gene ID" value="gene35166"/>
</dbReference>